<dbReference type="Proteomes" id="UP000194020">
    <property type="component" value="Unassembled WGS sequence"/>
</dbReference>
<dbReference type="GO" id="GO:0000287">
    <property type="term" value="F:magnesium ion binding"/>
    <property type="evidence" value="ECO:0007669"/>
    <property type="project" value="TreeGrafter"/>
</dbReference>
<dbReference type="OrthoDB" id="348111at2"/>
<dbReference type="GO" id="GO:0006107">
    <property type="term" value="P:oxaloacetate metabolic process"/>
    <property type="evidence" value="ECO:0007669"/>
    <property type="project" value="TreeGrafter"/>
</dbReference>
<keyword evidence="3 4" id="KW-0460">Magnesium</keyword>
<protein>
    <submittedName>
        <fullName evidence="6">ATP synthase</fullName>
    </submittedName>
</protein>
<comment type="cofactor">
    <cofactor evidence="1">
        <name>Mg(2+)</name>
        <dbReference type="ChEBI" id="CHEBI:18420"/>
    </cofactor>
</comment>
<dbReference type="Pfam" id="PF15617">
    <property type="entry name" value="C-C_Bond_Lyase"/>
    <property type="match status" value="1"/>
</dbReference>
<dbReference type="PIRSF" id="PIRSF015582">
    <property type="entry name" value="Cit_lyase_B"/>
    <property type="match status" value="1"/>
</dbReference>
<evidence type="ECO:0000256" key="2">
    <source>
        <dbReference type="ARBA" id="ARBA00022723"/>
    </source>
</evidence>
<dbReference type="EMBL" id="LUTP01000062">
    <property type="protein sequence ID" value="OSN03253.1"/>
    <property type="molecule type" value="Genomic_DNA"/>
</dbReference>
<evidence type="ECO:0000313" key="7">
    <source>
        <dbReference type="Proteomes" id="UP000194020"/>
    </source>
</evidence>
<keyword evidence="2 4" id="KW-0479">Metal-binding</keyword>
<evidence type="ECO:0000256" key="4">
    <source>
        <dbReference type="PIRSR" id="PIRSR015582-2"/>
    </source>
</evidence>
<organism evidence="6 7">
    <name type="scientific">Lonsdalea iberica</name>
    <dbReference type="NCBI Taxonomy" id="1082703"/>
    <lineage>
        <taxon>Bacteria</taxon>
        <taxon>Pseudomonadati</taxon>
        <taxon>Pseudomonadota</taxon>
        <taxon>Gammaproteobacteria</taxon>
        <taxon>Enterobacterales</taxon>
        <taxon>Pectobacteriaceae</taxon>
        <taxon>Lonsdalea</taxon>
    </lineage>
</organism>
<evidence type="ECO:0000256" key="3">
    <source>
        <dbReference type="ARBA" id="ARBA00022842"/>
    </source>
</evidence>
<evidence type="ECO:0000313" key="6">
    <source>
        <dbReference type="EMBL" id="OSN03253.1"/>
    </source>
</evidence>
<accession>A0A1X3RNB5</accession>
<dbReference type="InterPro" id="IPR040442">
    <property type="entry name" value="Pyrv_kinase-like_dom_sf"/>
</dbReference>
<dbReference type="AlphaFoldDB" id="A0A1X3RNB5"/>
<dbReference type="Gene3D" id="3.20.20.60">
    <property type="entry name" value="Phosphoenolpyruvate-binding domains"/>
    <property type="match status" value="1"/>
</dbReference>
<gene>
    <name evidence="6" type="ORF">AU511_15335</name>
</gene>
<proteinExistence type="predicted"/>
<evidence type="ECO:0000256" key="1">
    <source>
        <dbReference type="ARBA" id="ARBA00001946"/>
    </source>
</evidence>
<reference evidence="6 7" key="1">
    <citation type="submission" date="2016-02" db="EMBL/GenBank/DDBJ databases">
        <title>Species-wide whole genome sequencing reveals diversity, host range in Lonsdalea quercina.</title>
        <authorList>
            <person name="Li Y."/>
        </authorList>
    </citation>
    <scope>NUCLEOTIDE SEQUENCE [LARGE SCALE GENOMIC DNA]</scope>
    <source>
        <strain evidence="6 7">LMG 26264</strain>
    </source>
</reference>
<comment type="caution">
    <text evidence="6">The sequence shown here is derived from an EMBL/GenBank/DDBJ whole genome shotgun (WGS) entry which is preliminary data.</text>
</comment>
<dbReference type="PANTHER" id="PTHR32308:SF10">
    <property type="entry name" value="CITRATE LYASE SUBUNIT BETA"/>
    <property type="match status" value="1"/>
</dbReference>
<name>A0A1X3RNB5_9GAMM</name>
<dbReference type="SUPFAM" id="SSF51621">
    <property type="entry name" value="Phosphoenolpyruvate/pyruvate domain"/>
    <property type="match status" value="1"/>
</dbReference>
<dbReference type="PANTHER" id="PTHR32308">
    <property type="entry name" value="LYASE BETA SUBUNIT, PUTATIVE (AFU_ORTHOLOGUE AFUA_4G13030)-RELATED"/>
    <property type="match status" value="1"/>
</dbReference>
<sequence>MTKRLSPYQLGATLYMPATRSDIAKSVLNNEIEGLRSIVICLEDAVCETDVHAAMDNLKQVLTLLRSAKAEGQGAEWPLLFIRPRHATMGQYLTTSMDLSPIDGLVLPKFTLASLPQWWEMMKDTHLCMMPTLETEDVFDVMQMRALATTLAEHPCRDRIIALRIGGNDLMNVISLRRPRNLTLYDGPMGYVIKMLVAVFGSRDFALTSPVCEHIDDHEIMERELALDMAHGLVGKTAIHPNQIAKIEQALKVSHADHADALRILNSSQAVFKSQGAMCEPATHRRWAARILEQAQVYGIVQENDQPGESDHSNEPTIKGIRMGYGYQG</sequence>
<evidence type="ECO:0000256" key="5">
    <source>
        <dbReference type="SAM" id="MobiDB-lite"/>
    </source>
</evidence>
<dbReference type="RefSeq" id="WP_094110227.1">
    <property type="nucleotide sequence ID" value="NZ_LUTP01000062.1"/>
</dbReference>
<feature type="region of interest" description="Disordered" evidence="5">
    <location>
        <begin position="303"/>
        <end position="329"/>
    </location>
</feature>
<dbReference type="InterPro" id="IPR039480">
    <property type="entry name" value="C-C_Bond_Lyase-like"/>
</dbReference>
<feature type="binding site" evidence="4">
    <location>
        <position position="169"/>
    </location>
    <ligand>
        <name>Mg(2+)</name>
        <dbReference type="ChEBI" id="CHEBI:18420"/>
    </ligand>
</feature>
<dbReference type="GO" id="GO:0003824">
    <property type="term" value="F:catalytic activity"/>
    <property type="evidence" value="ECO:0007669"/>
    <property type="project" value="InterPro"/>
</dbReference>
<dbReference type="InterPro" id="IPR011206">
    <property type="entry name" value="Citrate_lyase_beta/mcl1/mcl2"/>
</dbReference>
<dbReference type="InterPro" id="IPR015813">
    <property type="entry name" value="Pyrv/PenolPyrv_kinase-like_dom"/>
</dbReference>